<dbReference type="PANTHER" id="PTHR13407">
    <property type="entry name" value="RNF121 PROTEIN"/>
    <property type="match status" value="1"/>
</dbReference>
<feature type="domain" description="RING-type" evidence="10">
    <location>
        <begin position="293"/>
        <end position="342"/>
    </location>
</feature>
<evidence type="ECO:0000256" key="5">
    <source>
        <dbReference type="ARBA" id="ARBA00022833"/>
    </source>
</evidence>
<dbReference type="GO" id="GO:0005789">
    <property type="term" value="C:endoplasmic reticulum membrane"/>
    <property type="evidence" value="ECO:0000318"/>
    <property type="project" value="GO_Central"/>
</dbReference>
<evidence type="ECO:0000313" key="12">
    <source>
        <dbReference type="Proteomes" id="UP000054558"/>
    </source>
</evidence>
<evidence type="ECO:0000256" key="8">
    <source>
        <dbReference type="PROSITE-ProRule" id="PRU00175"/>
    </source>
</evidence>
<dbReference type="InterPro" id="IPR040176">
    <property type="entry name" value="RNF121/RNF175"/>
</dbReference>
<keyword evidence="3" id="KW-0479">Metal-binding</keyword>
<evidence type="ECO:0000256" key="2">
    <source>
        <dbReference type="ARBA" id="ARBA00022692"/>
    </source>
</evidence>
<keyword evidence="4 8" id="KW-0863">Zinc-finger</keyword>
<feature type="transmembrane region" description="Helical" evidence="9">
    <location>
        <begin position="372"/>
        <end position="391"/>
    </location>
</feature>
<accession>A0A1Y1I4D9</accession>
<sequence>MEPPEGDLAKPFTVVEFGPSFFRRLDLANSSQFAEVLLRTAHKDPQLHFNSSLLFSHAANGSAEFNTSTLAGPATDSLISDLAKEVVREANGSNLVMVLDSEHHQVLLEKEEPSELTVEVGIMIALAFFLMALSQVLLVQWRKKHKRSYNAVTTLGLWLFPAIFSVHVQYWRMLAIWTAFSFVSGYVASRSARRPLSRSTPRLVYTWFLSVHRTCFLVGVVGYGLLLSDSFAQPDPEAPRLGLGPLGTVLMFYGLYFGVLGRDLADVCTDFMASRVGFGGRPSRNGPQASNVCGICGQHLRDAEAAAEQLENTVALPCKHRYHEFCIRGWVMVGKKDTCPFCLEKVDLRKLFVSPWQTQSVLWSRLLDAVRYLVVWNPLIVIVCQGLFYVLKMGRKSDPPG</sequence>
<dbReference type="GO" id="GO:0036503">
    <property type="term" value="P:ERAD pathway"/>
    <property type="evidence" value="ECO:0000318"/>
    <property type="project" value="GO_Central"/>
</dbReference>
<dbReference type="PROSITE" id="PS50089">
    <property type="entry name" value="ZF_RING_2"/>
    <property type="match status" value="1"/>
</dbReference>
<name>A0A1Y1I4D9_KLENI</name>
<dbReference type="InterPro" id="IPR001841">
    <property type="entry name" value="Znf_RING"/>
</dbReference>
<dbReference type="InterPro" id="IPR018957">
    <property type="entry name" value="Znf_C3HC4_RING-type"/>
</dbReference>
<dbReference type="OMA" id="PYWERTH"/>
<feature type="transmembrane region" description="Helical" evidence="9">
    <location>
        <begin position="174"/>
        <end position="192"/>
    </location>
</feature>
<dbReference type="AlphaFoldDB" id="A0A1Y1I4D9"/>
<feature type="transmembrane region" description="Helical" evidence="9">
    <location>
        <begin position="204"/>
        <end position="226"/>
    </location>
</feature>
<feature type="transmembrane region" description="Helical" evidence="9">
    <location>
        <begin position="246"/>
        <end position="265"/>
    </location>
</feature>
<dbReference type="GO" id="GO:0061630">
    <property type="term" value="F:ubiquitin protein ligase activity"/>
    <property type="evidence" value="ECO:0000318"/>
    <property type="project" value="GO_Central"/>
</dbReference>
<evidence type="ECO:0000313" key="11">
    <source>
        <dbReference type="EMBL" id="GAQ85804.1"/>
    </source>
</evidence>
<dbReference type="Pfam" id="PF00097">
    <property type="entry name" value="zf-C3HC4"/>
    <property type="match status" value="1"/>
</dbReference>
<dbReference type="PANTHER" id="PTHR13407:SF0">
    <property type="entry name" value="FI05221P"/>
    <property type="match status" value="1"/>
</dbReference>
<evidence type="ECO:0000256" key="3">
    <source>
        <dbReference type="ARBA" id="ARBA00022723"/>
    </source>
</evidence>
<dbReference type="GO" id="GO:0008270">
    <property type="term" value="F:zinc ion binding"/>
    <property type="evidence" value="ECO:0007669"/>
    <property type="project" value="UniProtKB-KW"/>
</dbReference>
<dbReference type="GO" id="GO:0000139">
    <property type="term" value="C:Golgi membrane"/>
    <property type="evidence" value="ECO:0000318"/>
    <property type="project" value="GO_Central"/>
</dbReference>
<protein>
    <submittedName>
        <fullName evidence="11">Zinc finger RING-type domain containing protein</fullName>
    </submittedName>
</protein>
<keyword evidence="5" id="KW-0862">Zinc</keyword>
<comment type="subcellular location">
    <subcellularLocation>
        <location evidence="1">Membrane</location>
        <topology evidence="1">Multi-pass membrane protein</topology>
    </subcellularLocation>
</comment>
<gene>
    <name evidence="11" type="ORF">KFL_002550110</name>
</gene>
<evidence type="ECO:0000256" key="4">
    <source>
        <dbReference type="ARBA" id="ARBA00022771"/>
    </source>
</evidence>
<keyword evidence="7 9" id="KW-0472">Membrane</keyword>
<dbReference type="Proteomes" id="UP000054558">
    <property type="component" value="Unassembled WGS sequence"/>
</dbReference>
<reference evidence="11 12" key="1">
    <citation type="journal article" date="2014" name="Nat. Commun.">
        <title>Klebsormidium flaccidum genome reveals primary factors for plant terrestrial adaptation.</title>
        <authorList>
            <person name="Hori K."/>
            <person name="Maruyama F."/>
            <person name="Fujisawa T."/>
            <person name="Togashi T."/>
            <person name="Yamamoto N."/>
            <person name="Seo M."/>
            <person name="Sato S."/>
            <person name="Yamada T."/>
            <person name="Mori H."/>
            <person name="Tajima N."/>
            <person name="Moriyama T."/>
            <person name="Ikeuchi M."/>
            <person name="Watanabe M."/>
            <person name="Wada H."/>
            <person name="Kobayashi K."/>
            <person name="Saito M."/>
            <person name="Masuda T."/>
            <person name="Sasaki-Sekimoto Y."/>
            <person name="Mashiguchi K."/>
            <person name="Awai K."/>
            <person name="Shimojima M."/>
            <person name="Masuda S."/>
            <person name="Iwai M."/>
            <person name="Nobusawa T."/>
            <person name="Narise T."/>
            <person name="Kondo S."/>
            <person name="Saito H."/>
            <person name="Sato R."/>
            <person name="Murakawa M."/>
            <person name="Ihara Y."/>
            <person name="Oshima-Yamada Y."/>
            <person name="Ohtaka K."/>
            <person name="Satoh M."/>
            <person name="Sonobe K."/>
            <person name="Ishii M."/>
            <person name="Ohtani R."/>
            <person name="Kanamori-Sato M."/>
            <person name="Honoki R."/>
            <person name="Miyazaki D."/>
            <person name="Mochizuki H."/>
            <person name="Umetsu J."/>
            <person name="Higashi K."/>
            <person name="Shibata D."/>
            <person name="Kamiya Y."/>
            <person name="Sato N."/>
            <person name="Nakamura Y."/>
            <person name="Tabata S."/>
            <person name="Ida S."/>
            <person name="Kurokawa K."/>
            <person name="Ohta H."/>
        </authorList>
    </citation>
    <scope>NUCLEOTIDE SEQUENCE [LARGE SCALE GENOMIC DNA]</scope>
    <source>
        <strain evidence="11 12">NIES-2285</strain>
    </source>
</reference>
<dbReference type="OrthoDB" id="8062037at2759"/>
<proteinExistence type="predicted"/>
<dbReference type="EMBL" id="DF237204">
    <property type="protein sequence ID" value="GAQ85804.1"/>
    <property type="molecule type" value="Genomic_DNA"/>
</dbReference>
<evidence type="ECO:0000256" key="7">
    <source>
        <dbReference type="ARBA" id="ARBA00023136"/>
    </source>
</evidence>
<feature type="transmembrane region" description="Helical" evidence="9">
    <location>
        <begin position="151"/>
        <end position="168"/>
    </location>
</feature>
<evidence type="ECO:0000259" key="10">
    <source>
        <dbReference type="PROSITE" id="PS50089"/>
    </source>
</evidence>
<organism evidence="11 12">
    <name type="scientific">Klebsormidium nitens</name>
    <name type="common">Green alga</name>
    <name type="synonym">Ulothrix nitens</name>
    <dbReference type="NCBI Taxonomy" id="105231"/>
    <lineage>
        <taxon>Eukaryota</taxon>
        <taxon>Viridiplantae</taxon>
        <taxon>Streptophyta</taxon>
        <taxon>Klebsormidiophyceae</taxon>
        <taxon>Klebsormidiales</taxon>
        <taxon>Klebsormidiaceae</taxon>
        <taxon>Klebsormidium</taxon>
    </lineage>
</organism>
<keyword evidence="12" id="KW-1185">Reference proteome</keyword>
<keyword evidence="2 9" id="KW-0812">Transmembrane</keyword>
<feature type="transmembrane region" description="Helical" evidence="9">
    <location>
        <begin position="120"/>
        <end position="139"/>
    </location>
</feature>
<evidence type="ECO:0000256" key="9">
    <source>
        <dbReference type="SAM" id="Phobius"/>
    </source>
</evidence>
<dbReference type="SUPFAM" id="SSF57850">
    <property type="entry name" value="RING/U-box"/>
    <property type="match status" value="1"/>
</dbReference>
<dbReference type="CDD" id="cd16475">
    <property type="entry name" value="RING-H2_RNF121-like"/>
    <property type="match status" value="1"/>
</dbReference>
<dbReference type="SMART" id="SM00184">
    <property type="entry name" value="RING"/>
    <property type="match status" value="1"/>
</dbReference>
<dbReference type="InterPro" id="IPR013083">
    <property type="entry name" value="Znf_RING/FYVE/PHD"/>
</dbReference>
<keyword evidence="6 9" id="KW-1133">Transmembrane helix</keyword>
<evidence type="ECO:0000256" key="6">
    <source>
        <dbReference type="ARBA" id="ARBA00022989"/>
    </source>
</evidence>
<dbReference type="STRING" id="105231.A0A1Y1I4D9"/>
<dbReference type="Gene3D" id="3.30.40.10">
    <property type="entry name" value="Zinc/RING finger domain, C3HC4 (zinc finger)"/>
    <property type="match status" value="1"/>
</dbReference>
<evidence type="ECO:0000256" key="1">
    <source>
        <dbReference type="ARBA" id="ARBA00004141"/>
    </source>
</evidence>